<protein>
    <recommendedName>
        <fullName evidence="1">DUF5675 domain-containing protein</fullName>
    </recommendedName>
</protein>
<dbReference type="EMBL" id="JAHWDF010000004">
    <property type="protein sequence ID" value="MBW2961261.1"/>
    <property type="molecule type" value="Genomic_DNA"/>
</dbReference>
<evidence type="ECO:0000313" key="2">
    <source>
        <dbReference type="EMBL" id="MBW2961261.1"/>
    </source>
</evidence>
<proteinExistence type="predicted"/>
<dbReference type="Pfam" id="PF18925">
    <property type="entry name" value="DUF5675"/>
    <property type="match status" value="1"/>
</dbReference>
<name>A0ABS6W084_9FLAO</name>
<evidence type="ECO:0000259" key="1">
    <source>
        <dbReference type="Pfam" id="PF18925"/>
    </source>
</evidence>
<dbReference type="Proteomes" id="UP000719267">
    <property type="component" value="Unassembled WGS sequence"/>
</dbReference>
<reference evidence="2 3" key="1">
    <citation type="submission" date="2021-07" db="EMBL/GenBank/DDBJ databases">
        <title>Mesonia aestuariivivens sp. nov., isolated from a tidal flat.</title>
        <authorList>
            <person name="Kim Y.-O."/>
            <person name="Yoon J.-H."/>
        </authorList>
    </citation>
    <scope>NUCLEOTIDE SEQUENCE [LARGE SCALE GENOMIC DNA]</scope>
    <source>
        <strain evidence="2 3">JHPTF-M18</strain>
    </source>
</reference>
<keyword evidence="3" id="KW-1185">Reference proteome</keyword>
<accession>A0ABS6W084</accession>
<sequence>MKLHINRYSHEEKQTIGKLFVLNDNNEVKAELDCLELPWKNNQRNISCIPEGNYQVKKRTSPKFGEHFHILNVPGRSYILIHKGNYYTDIRGCILPGLNLSDVNRDGVIDVTNSTQAMAQLLKMMGSEFQLKITSK</sequence>
<dbReference type="InterPro" id="IPR043732">
    <property type="entry name" value="DUF5675"/>
</dbReference>
<organism evidence="2 3">
    <name type="scientific">Mesonia aestuariivivens</name>
    <dbReference type="NCBI Taxonomy" id="2796128"/>
    <lineage>
        <taxon>Bacteria</taxon>
        <taxon>Pseudomonadati</taxon>
        <taxon>Bacteroidota</taxon>
        <taxon>Flavobacteriia</taxon>
        <taxon>Flavobacteriales</taxon>
        <taxon>Flavobacteriaceae</taxon>
        <taxon>Mesonia</taxon>
    </lineage>
</organism>
<evidence type="ECO:0000313" key="3">
    <source>
        <dbReference type="Proteomes" id="UP000719267"/>
    </source>
</evidence>
<feature type="domain" description="DUF5675" evidence="1">
    <location>
        <begin position="4"/>
        <end position="125"/>
    </location>
</feature>
<dbReference type="RefSeq" id="WP_219039541.1">
    <property type="nucleotide sequence ID" value="NZ_JAHWDF010000004.1"/>
</dbReference>
<comment type="caution">
    <text evidence="2">The sequence shown here is derived from an EMBL/GenBank/DDBJ whole genome shotgun (WGS) entry which is preliminary data.</text>
</comment>
<gene>
    <name evidence="2" type="ORF">KW502_05565</name>
</gene>